<dbReference type="EMBL" id="BAAASZ010000016">
    <property type="protein sequence ID" value="GAA2434444.1"/>
    <property type="molecule type" value="Genomic_DNA"/>
</dbReference>
<dbReference type="PANTHER" id="PTHR43046">
    <property type="entry name" value="GDP-MANNOSE MANNOSYL HYDROLASE"/>
    <property type="match status" value="1"/>
</dbReference>
<organism evidence="7 8">
    <name type="scientific">Streptomyces macrosporus</name>
    <dbReference type="NCBI Taxonomy" id="44032"/>
    <lineage>
        <taxon>Bacteria</taxon>
        <taxon>Bacillati</taxon>
        <taxon>Actinomycetota</taxon>
        <taxon>Actinomycetes</taxon>
        <taxon>Kitasatosporales</taxon>
        <taxon>Streptomycetaceae</taxon>
        <taxon>Streptomyces</taxon>
    </lineage>
</organism>
<dbReference type="InterPro" id="IPR000086">
    <property type="entry name" value="NUDIX_hydrolase_dom"/>
</dbReference>
<dbReference type="PRINTS" id="PR00502">
    <property type="entry name" value="NUDIXFAMILY"/>
</dbReference>
<dbReference type="RefSeq" id="WP_344321496.1">
    <property type="nucleotide sequence ID" value="NZ_BAAASZ010000016.1"/>
</dbReference>
<dbReference type="SUPFAM" id="SSF55811">
    <property type="entry name" value="Nudix"/>
    <property type="match status" value="1"/>
</dbReference>
<feature type="region of interest" description="Disordered" evidence="5">
    <location>
        <begin position="1"/>
        <end position="32"/>
    </location>
</feature>
<accession>A0ABN3JPQ4</accession>
<comment type="similarity">
    <text evidence="2 4">Belongs to the Nudix hydrolase family.</text>
</comment>
<keyword evidence="3 4" id="KW-0378">Hydrolase</keyword>
<sequence>MTDATTDAATDAATGATTDAAPGAASDGSAPLARGPLGMDLLGFHEEPEGTRFDDAPVGYVLVVLWRAGRLLMVRVRGRDCWELPGGGIEDGETPRRAAARELWEESGRRVAPDLLRFVGFARTSLRGRVMYGAVYTAEVDAGTDGTPPFTPTEEIAAIHWRDGDEPLEGGVVQTVDEYLAALCRP</sequence>
<protein>
    <recommendedName>
        <fullName evidence="6">Nudix hydrolase domain-containing protein</fullName>
    </recommendedName>
</protein>
<evidence type="ECO:0000256" key="1">
    <source>
        <dbReference type="ARBA" id="ARBA00001946"/>
    </source>
</evidence>
<dbReference type="PROSITE" id="PS00893">
    <property type="entry name" value="NUDIX_BOX"/>
    <property type="match status" value="1"/>
</dbReference>
<evidence type="ECO:0000256" key="4">
    <source>
        <dbReference type="RuleBase" id="RU003476"/>
    </source>
</evidence>
<dbReference type="InterPro" id="IPR015797">
    <property type="entry name" value="NUDIX_hydrolase-like_dom_sf"/>
</dbReference>
<dbReference type="Gene3D" id="3.90.79.10">
    <property type="entry name" value="Nucleoside Triphosphate Pyrophosphohydrolase"/>
    <property type="match status" value="1"/>
</dbReference>
<comment type="cofactor">
    <cofactor evidence="1">
        <name>Mg(2+)</name>
        <dbReference type="ChEBI" id="CHEBI:18420"/>
    </cofactor>
</comment>
<evidence type="ECO:0000256" key="2">
    <source>
        <dbReference type="ARBA" id="ARBA00005582"/>
    </source>
</evidence>
<keyword evidence="8" id="KW-1185">Reference proteome</keyword>
<evidence type="ECO:0000313" key="7">
    <source>
        <dbReference type="EMBL" id="GAA2434444.1"/>
    </source>
</evidence>
<gene>
    <name evidence="7" type="ORF">GCM10010405_16820</name>
</gene>
<dbReference type="Proteomes" id="UP001501638">
    <property type="component" value="Unassembled WGS sequence"/>
</dbReference>
<reference evidence="7 8" key="1">
    <citation type="journal article" date="2019" name="Int. J. Syst. Evol. Microbiol.">
        <title>The Global Catalogue of Microorganisms (GCM) 10K type strain sequencing project: providing services to taxonomists for standard genome sequencing and annotation.</title>
        <authorList>
            <consortium name="The Broad Institute Genomics Platform"/>
            <consortium name="The Broad Institute Genome Sequencing Center for Infectious Disease"/>
            <person name="Wu L."/>
            <person name="Ma J."/>
        </authorList>
    </citation>
    <scope>NUCLEOTIDE SEQUENCE [LARGE SCALE GENOMIC DNA]</scope>
    <source>
        <strain evidence="7 8">JCM 6305</strain>
    </source>
</reference>
<evidence type="ECO:0000256" key="3">
    <source>
        <dbReference type="ARBA" id="ARBA00022801"/>
    </source>
</evidence>
<dbReference type="InterPro" id="IPR020476">
    <property type="entry name" value="Nudix_hydrolase"/>
</dbReference>
<evidence type="ECO:0000259" key="6">
    <source>
        <dbReference type="PROSITE" id="PS51462"/>
    </source>
</evidence>
<dbReference type="PROSITE" id="PS51462">
    <property type="entry name" value="NUDIX"/>
    <property type="match status" value="1"/>
</dbReference>
<feature type="domain" description="Nudix hydrolase" evidence="6">
    <location>
        <begin position="53"/>
        <end position="186"/>
    </location>
</feature>
<proteinExistence type="inferred from homology"/>
<dbReference type="Pfam" id="PF00293">
    <property type="entry name" value="NUDIX"/>
    <property type="match status" value="1"/>
</dbReference>
<feature type="compositionally biased region" description="Low complexity" evidence="5">
    <location>
        <begin position="1"/>
        <end position="31"/>
    </location>
</feature>
<evidence type="ECO:0000256" key="5">
    <source>
        <dbReference type="SAM" id="MobiDB-lite"/>
    </source>
</evidence>
<comment type="caution">
    <text evidence="7">The sequence shown here is derived from an EMBL/GenBank/DDBJ whole genome shotgun (WGS) entry which is preliminary data.</text>
</comment>
<evidence type="ECO:0000313" key="8">
    <source>
        <dbReference type="Proteomes" id="UP001501638"/>
    </source>
</evidence>
<name>A0ABN3JPQ4_9ACTN</name>
<dbReference type="PANTHER" id="PTHR43046:SF14">
    <property type="entry name" value="MUTT_NUDIX FAMILY PROTEIN"/>
    <property type="match status" value="1"/>
</dbReference>
<dbReference type="InterPro" id="IPR020084">
    <property type="entry name" value="NUDIX_hydrolase_CS"/>
</dbReference>